<dbReference type="Pfam" id="PF06028">
    <property type="entry name" value="DUF915"/>
    <property type="match status" value="1"/>
</dbReference>
<accession>A0A0R2LXN2</accession>
<protein>
    <submittedName>
        <fullName evidence="1">Alpha beta hydrolase</fullName>
    </submittedName>
</protein>
<keyword evidence="1" id="KW-0378">Hydrolase</keyword>
<evidence type="ECO:0000313" key="1">
    <source>
        <dbReference type="EMBL" id="KRO03965.1"/>
    </source>
</evidence>
<dbReference type="OrthoDB" id="2301165at2"/>
<name>A0A0R2LXN2_9LACO</name>
<evidence type="ECO:0000313" key="2">
    <source>
        <dbReference type="Proteomes" id="UP000051906"/>
    </source>
</evidence>
<sequence>MNLKWQWLPIILGGSWLGYHWLGQQAVPPEPLTHHRQDVTYSQTPTLLIPGWAGNAWTFNGFLRWLPRAGYAQKVLTVRVSWTGKLRFNGHWDGTGENPVIQVLFDHSVTRGYQQQVQWLTTILRTLKQQYGVTSYNVVAHSWGGSAAVHTLVRHSHHVDLPVLHRLVLLGAPVDEGSLDSPDVSYQRLRAAKHHLMAHPKARIINVYGTLSGHLTDGSVPVSQITPLRGVVSGSPVGYVEVHVPATSHRQLHATERMWRLIATHLWVNA</sequence>
<comment type="caution">
    <text evidence="1">The sequence shown here is derived from an EMBL/GenBank/DDBJ whole genome shotgun (WGS) entry which is preliminary data.</text>
</comment>
<dbReference type="PATRIC" id="fig|616990.3.peg.1923"/>
<gene>
    <name evidence="1" type="ORF">IV54_GL001813</name>
</gene>
<dbReference type="AlphaFoldDB" id="A0A0R2LXN2"/>
<dbReference type="InterPro" id="IPR010315">
    <property type="entry name" value="DUF915_hydro-like"/>
</dbReference>
<dbReference type="InterPro" id="IPR029058">
    <property type="entry name" value="AB_hydrolase_fold"/>
</dbReference>
<dbReference type="EMBL" id="JQCA01000048">
    <property type="protein sequence ID" value="KRO03965.1"/>
    <property type="molecule type" value="Genomic_DNA"/>
</dbReference>
<proteinExistence type="predicted"/>
<dbReference type="SUPFAM" id="SSF53474">
    <property type="entry name" value="alpha/beta-Hydrolases"/>
    <property type="match status" value="1"/>
</dbReference>
<keyword evidence="2" id="KW-1185">Reference proteome</keyword>
<dbReference type="STRING" id="616990.IV54_GL001813"/>
<dbReference type="GO" id="GO:0016787">
    <property type="term" value="F:hydrolase activity"/>
    <property type="evidence" value="ECO:0007669"/>
    <property type="project" value="UniProtKB-KW"/>
</dbReference>
<dbReference type="RefSeq" id="WP_057878275.1">
    <property type="nucleotide sequence ID" value="NZ_JQCA01000048.1"/>
</dbReference>
<organism evidence="1 2">
    <name type="scientific">Levilactobacillus paucivorans</name>
    <dbReference type="NCBI Taxonomy" id="616990"/>
    <lineage>
        <taxon>Bacteria</taxon>
        <taxon>Bacillati</taxon>
        <taxon>Bacillota</taxon>
        <taxon>Bacilli</taxon>
        <taxon>Lactobacillales</taxon>
        <taxon>Lactobacillaceae</taxon>
        <taxon>Levilactobacillus</taxon>
    </lineage>
</organism>
<dbReference type="Proteomes" id="UP000051906">
    <property type="component" value="Unassembled WGS sequence"/>
</dbReference>
<reference evidence="1 2" key="1">
    <citation type="journal article" date="2015" name="Genome Announc.">
        <title>Expanding the biotechnology potential of lactobacilli through comparative genomics of 213 strains and associated genera.</title>
        <authorList>
            <person name="Sun Z."/>
            <person name="Harris H.M."/>
            <person name="McCann A."/>
            <person name="Guo C."/>
            <person name="Argimon S."/>
            <person name="Zhang W."/>
            <person name="Yang X."/>
            <person name="Jeffery I.B."/>
            <person name="Cooney J.C."/>
            <person name="Kagawa T.F."/>
            <person name="Liu W."/>
            <person name="Song Y."/>
            <person name="Salvetti E."/>
            <person name="Wrobel A."/>
            <person name="Rasinkangas P."/>
            <person name="Parkhill J."/>
            <person name="Rea M.C."/>
            <person name="O'Sullivan O."/>
            <person name="Ritari J."/>
            <person name="Douillard F.P."/>
            <person name="Paul Ross R."/>
            <person name="Yang R."/>
            <person name="Briner A.E."/>
            <person name="Felis G.E."/>
            <person name="de Vos W.M."/>
            <person name="Barrangou R."/>
            <person name="Klaenhammer T.R."/>
            <person name="Caufield P.W."/>
            <person name="Cui Y."/>
            <person name="Zhang H."/>
            <person name="O'Toole P.W."/>
        </authorList>
    </citation>
    <scope>NUCLEOTIDE SEQUENCE [LARGE SCALE GENOMIC DNA]</scope>
    <source>
        <strain evidence="1 2">DSM 22467</strain>
    </source>
</reference>
<dbReference type="Gene3D" id="3.40.50.1820">
    <property type="entry name" value="alpha/beta hydrolase"/>
    <property type="match status" value="1"/>
</dbReference>